<evidence type="ECO:0000256" key="3">
    <source>
        <dbReference type="ARBA" id="ARBA00022516"/>
    </source>
</evidence>
<dbReference type="Gene3D" id="2.60.200.40">
    <property type="match status" value="1"/>
</dbReference>
<sequence>MNGLFFIINQHSGFGRGEKAWKKVKKELEKKKISFRSFYTDYHGHAEVLARQIATIQDYHLKTIIGVGGNGTMNEIVNGLSGFTKVKIAFLYTGRTTQRSHSRLSSNPSKAIKDILKMLSRPVKKVDLVEYQLLGKGVKRKYFNKLGMGLTTKVIEQENLLKKELMKPILCRIRFMTGFIKVLWGYQPISIMMKTDKQEMVQHDNVWLLSVSNQPYQWAGIKIAPNAKENDGMLTITMIKNISLFQLVVFLVFKQMSHRVKQNAFSEFTCEKIMISTNAVQTIEADGELIGESPVTVVVKKSHSELVI</sequence>
<accession>A0ABT3DPR6</accession>
<evidence type="ECO:0000256" key="7">
    <source>
        <dbReference type="ARBA" id="ARBA00022840"/>
    </source>
</evidence>
<proteinExistence type="inferred from homology"/>
<dbReference type="RefSeq" id="WP_264144924.1">
    <property type="nucleotide sequence ID" value="NZ_JAOYEY010000052.1"/>
</dbReference>
<dbReference type="PROSITE" id="PS50146">
    <property type="entry name" value="DAGK"/>
    <property type="match status" value="1"/>
</dbReference>
<dbReference type="PANTHER" id="PTHR12358">
    <property type="entry name" value="SPHINGOSINE KINASE"/>
    <property type="match status" value="1"/>
</dbReference>
<dbReference type="Pfam" id="PF19279">
    <property type="entry name" value="YegS_C"/>
    <property type="match status" value="1"/>
</dbReference>
<dbReference type="Gene3D" id="3.40.50.10330">
    <property type="entry name" value="Probable inorganic polyphosphate/atp-NAD kinase, domain 1"/>
    <property type="match status" value="1"/>
</dbReference>
<keyword evidence="13" id="KW-1185">Reference proteome</keyword>
<evidence type="ECO:0000313" key="13">
    <source>
        <dbReference type="Proteomes" id="UP001526147"/>
    </source>
</evidence>
<keyword evidence="8" id="KW-0443">Lipid metabolism</keyword>
<dbReference type="PANTHER" id="PTHR12358:SF54">
    <property type="entry name" value="SPHINGOSINE KINASE RELATED PROTEIN"/>
    <property type="match status" value="1"/>
</dbReference>
<keyword evidence="9" id="KW-0594">Phospholipid biosynthesis</keyword>
<dbReference type="InterPro" id="IPR005218">
    <property type="entry name" value="Diacylglycerol/lipid_kinase"/>
</dbReference>
<keyword evidence="4" id="KW-0808">Transferase</keyword>
<dbReference type="InterPro" id="IPR017438">
    <property type="entry name" value="ATP-NAD_kinase_N"/>
</dbReference>
<feature type="domain" description="DAGKc" evidence="11">
    <location>
        <begin position="1"/>
        <end position="135"/>
    </location>
</feature>
<evidence type="ECO:0000313" key="12">
    <source>
        <dbReference type="EMBL" id="MCV9888908.1"/>
    </source>
</evidence>
<name>A0ABT3DPR6_9BACI</name>
<dbReference type="GO" id="GO:0016301">
    <property type="term" value="F:kinase activity"/>
    <property type="evidence" value="ECO:0007669"/>
    <property type="project" value="UniProtKB-KW"/>
</dbReference>
<evidence type="ECO:0000256" key="10">
    <source>
        <dbReference type="ARBA" id="ARBA00023264"/>
    </source>
</evidence>
<comment type="caution">
    <text evidence="12">The sequence shown here is derived from an EMBL/GenBank/DDBJ whole genome shotgun (WGS) entry which is preliminary data.</text>
</comment>
<keyword evidence="3" id="KW-0444">Lipid biosynthesis</keyword>
<keyword evidence="7" id="KW-0067">ATP-binding</keyword>
<dbReference type="InterPro" id="IPR001206">
    <property type="entry name" value="Diacylglycerol_kinase_cat_dom"/>
</dbReference>
<dbReference type="SUPFAM" id="SSF111331">
    <property type="entry name" value="NAD kinase/diacylglycerol kinase-like"/>
    <property type="match status" value="1"/>
</dbReference>
<protein>
    <submittedName>
        <fullName evidence="12">YegS/Rv2252/BmrU family lipid kinase</fullName>
    </submittedName>
</protein>
<dbReference type="InterPro" id="IPR050187">
    <property type="entry name" value="Lipid_Phosphate_FormReg"/>
</dbReference>
<evidence type="ECO:0000256" key="4">
    <source>
        <dbReference type="ARBA" id="ARBA00022679"/>
    </source>
</evidence>
<evidence type="ECO:0000259" key="11">
    <source>
        <dbReference type="PROSITE" id="PS50146"/>
    </source>
</evidence>
<keyword evidence="10" id="KW-1208">Phospholipid metabolism</keyword>
<evidence type="ECO:0000256" key="6">
    <source>
        <dbReference type="ARBA" id="ARBA00022777"/>
    </source>
</evidence>
<dbReference type="InterPro" id="IPR045540">
    <property type="entry name" value="YegS/DAGK_C"/>
</dbReference>
<dbReference type="InterPro" id="IPR016064">
    <property type="entry name" value="NAD/diacylglycerol_kinase_sf"/>
</dbReference>
<evidence type="ECO:0000256" key="5">
    <source>
        <dbReference type="ARBA" id="ARBA00022741"/>
    </source>
</evidence>
<evidence type="ECO:0000256" key="9">
    <source>
        <dbReference type="ARBA" id="ARBA00023209"/>
    </source>
</evidence>
<dbReference type="Proteomes" id="UP001526147">
    <property type="component" value="Unassembled WGS sequence"/>
</dbReference>
<evidence type="ECO:0000256" key="8">
    <source>
        <dbReference type="ARBA" id="ARBA00023098"/>
    </source>
</evidence>
<dbReference type="NCBIfam" id="TIGR00147">
    <property type="entry name" value="YegS/Rv2252/BmrU family lipid kinase"/>
    <property type="match status" value="1"/>
</dbReference>
<reference evidence="12 13" key="1">
    <citation type="submission" date="2022-10" db="EMBL/GenBank/DDBJ databases">
        <title>Draft genome assembly of moderately radiation resistant bacterium Metabacillus halosaccharovorans.</title>
        <authorList>
            <person name="Pal S."/>
            <person name="Gopinathan A."/>
        </authorList>
    </citation>
    <scope>NUCLEOTIDE SEQUENCE [LARGE SCALE GENOMIC DNA]</scope>
    <source>
        <strain evidence="12 13">VITHBRA001</strain>
    </source>
</reference>
<dbReference type="EMBL" id="JAOYEY010000052">
    <property type="protein sequence ID" value="MCV9888908.1"/>
    <property type="molecule type" value="Genomic_DNA"/>
</dbReference>
<organism evidence="12 13">
    <name type="scientific">Metabacillus halosaccharovorans</name>
    <dbReference type="NCBI Taxonomy" id="930124"/>
    <lineage>
        <taxon>Bacteria</taxon>
        <taxon>Bacillati</taxon>
        <taxon>Bacillota</taxon>
        <taxon>Bacilli</taxon>
        <taxon>Bacillales</taxon>
        <taxon>Bacillaceae</taxon>
        <taxon>Metabacillus</taxon>
    </lineage>
</organism>
<dbReference type="Pfam" id="PF00781">
    <property type="entry name" value="DAGK_cat"/>
    <property type="match status" value="1"/>
</dbReference>
<gene>
    <name evidence="12" type="ORF">OIH86_24940</name>
</gene>
<evidence type="ECO:0000256" key="1">
    <source>
        <dbReference type="ARBA" id="ARBA00001946"/>
    </source>
</evidence>
<comment type="similarity">
    <text evidence="2">Belongs to the diacylglycerol/lipid kinase family.</text>
</comment>
<comment type="cofactor">
    <cofactor evidence="1">
        <name>Mg(2+)</name>
        <dbReference type="ChEBI" id="CHEBI:18420"/>
    </cofactor>
</comment>
<keyword evidence="6 12" id="KW-0418">Kinase</keyword>
<keyword evidence="5" id="KW-0547">Nucleotide-binding</keyword>
<evidence type="ECO:0000256" key="2">
    <source>
        <dbReference type="ARBA" id="ARBA00005983"/>
    </source>
</evidence>